<dbReference type="EMBL" id="AP012204">
    <property type="protein sequence ID" value="BAK36610.1"/>
    <property type="molecule type" value="Genomic_DNA"/>
</dbReference>
<organism evidence="2 3">
    <name type="scientific">Microlunatus phosphovorus (strain ATCC 700054 / DSM 10555 / JCM 9379 / NBRC 101784 / NCIMB 13414 / VKM Ac-1990 / NM-1)</name>
    <dbReference type="NCBI Taxonomy" id="1032480"/>
    <lineage>
        <taxon>Bacteria</taxon>
        <taxon>Bacillati</taxon>
        <taxon>Actinomycetota</taxon>
        <taxon>Actinomycetes</taxon>
        <taxon>Propionibacteriales</taxon>
        <taxon>Propionibacteriaceae</taxon>
        <taxon>Microlunatus</taxon>
    </lineage>
</organism>
<keyword evidence="1" id="KW-0472">Membrane</keyword>
<sequence>MLILGLIVFGLMVGTVAQLILGQSGWKINWTMALVSGLIGSFVGGLLISLLSGDGIQLRPSGIIGSIIGAVLVTLAYQWWQKRSSGSSKAA</sequence>
<dbReference type="KEGG" id="mph:MLP_35960"/>
<feature type="transmembrane region" description="Helical" evidence="1">
    <location>
        <begin position="63"/>
        <end position="80"/>
    </location>
</feature>
<dbReference type="RefSeq" id="WP_013864459.1">
    <property type="nucleotide sequence ID" value="NC_015635.1"/>
</dbReference>
<proteinExistence type="predicted"/>
<evidence type="ECO:0008006" key="4">
    <source>
        <dbReference type="Google" id="ProtNLM"/>
    </source>
</evidence>
<feature type="transmembrane region" description="Helical" evidence="1">
    <location>
        <begin position="32"/>
        <end position="51"/>
    </location>
</feature>
<dbReference type="AlphaFoldDB" id="F5XNG0"/>
<name>F5XNG0_MICPN</name>
<keyword evidence="1" id="KW-0812">Transmembrane</keyword>
<reference evidence="2 3" key="1">
    <citation type="submission" date="2011-05" db="EMBL/GenBank/DDBJ databases">
        <title>Whole genome sequence of Microlunatus phosphovorus NM-1.</title>
        <authorList>
            <person name="Hosoyama A."/>
            <person name="Sasaki K."/>
            <person name="Harada T."/>
            <person name="Igarashi R."/>
            <person name="Kawakoshi A."/>
            <person name="Sasagawa M."/>
            <person name="Fukada J."/>
            <person name="Nakamura S."/>
            <person name="Katano Y."/>
            <person name="Hanada S."/>
            <person name="Kamagata Y."/>
            <person name="Nakamura N."/>
            <person name="Yamazaki S."/>
            <person name="Fujita N."/>
        </authorList>
    </citation>
    <scope>NUCLEOTIDE SEQUENCE [LARGE SCALE GENOMIC DNA]</scope>
    <source>
        <strain evidence="3">ATCC 700054 / DSM 10555 / JCM 9379 / NBRC 101784 / NCIMB 13414 / VKM Ac-1990 / NM-1</strain>
    </source>
</reference>
<dbReference type="eggNOG" id="ENOG503350M">
    <property type="taxonomic scope" value="Bacteria"/>
</dbReference>
<gene>
    <name evidence="2" type="ordered locus">MLP_35960</name>
</gene>
<dbReference type="Proteomes" id="UP000007947">
    <property type="component" value="Chromosome"/>
</dbReference>
<dbReference type="HOGENOM" id="CLU_160040_2_2_11"/>
<protein>
    <recommendedName>
        <fullName evidence="4">Transglycosylase associated protein</fullName>
    </recommendedName>
</protein>
<accession>F5XNG0</accession>
<dbReference type="OrthoDB" id="3393862at2"/>
<evidence type="ECO:0000313" key="2">
    <source>
        <dbReference type="EMBL" id="BAK36610.1"/>
    </source>
</evidence>
<evidence type="ECO:0000313" key="3">
    <source>
        <dbReference type="Proteomes" id="UP000007947"/>
    </source>
</evidence>
<keyword evidence="1" id="KW-1133">Transmembrane helix</keyword>
<evidence type="ECO:0000256" key="1">
    <source>
        <dbReference type="SAM" id="Phobius"/>
    </source>
</evidence>
<dbReference type="STRING" id="1032480.MLP_35960"/>
<keyword evidence="3" id="KW-1185">Reference proteome</keyword>